<name>A0ACB1AH91_MELEN</name>
<protein>
    <submittedName>
        <fullName evidence="1">Uncharacterized protein</fullName>
    </submittedName>
</protein>
<sequence>MRKNGDVDIRARRQIPVKWSNSRFSYTPEQQIPSKLKPFFRRGTQNINPNKWPRIPPRFNTVNSYSVGRGSETGIGRLEPQKTQITTTTTFPSTTSSTLKTSQAKKEEEEETTTTTAMIEQRNITENTTPTTTSKSVSRRLIPLRHSRLLQFNEKARTRSTPQETTTENAKTRTQTTPINSNEPKKTTTTHPTDVLDYYDMFVNFPLIFFNFSNFFMYDENFDKSKHQGSGGLLDGVTDFIQSLQDGLTLAQAAFPAKINMERSDGNGRKGFQLRIAVTNPPNTVDLRNRKETELAFSKDEASSSSNERDDSKRWDDRHNIGSFVQQSDSPVPQKKIIPKRPEATKRESVNTIESMLQMIGLCQGHPEL</sequence>
<reference evidence="1" key="1">
    <citation type="submission" date="2023-11" db="EMBL/GenBank/DDBJ databases">
        <authorList>
            <person name="Poullet M."/>
        </authorList>
    </citation>
    <scope>NUCLEOTIDE SEQUENCE</scope>
    <source>
        <strain evidence="1">E1834</strain>
    </source>
</reference>
<dbReference type="EMBL" id="CAVMJV010000077">
    <property type="protein sequence ID" value="CAK5089380.1"/>
    <property type="molecule type" value="Genomic_DNA"/>
</dbReference>
<organism evidence="1 2">
    <name type="scientific">Meloidogyne enterolobii</name>
    <name type="common">Root-knot nematode worm</name>
    <name type="synonym">Meloidogyne mayaguensis</name>
    <dbReference type="NCBI Taxonomy" id="390850"/>
    <lineage>
        <taxon>Eukaryota</taxon>
        <taxon>Metazoa</taxon>
        <taxon>Ecdysozoa</taxon>
        <taxon>Nematoda</taxon>
        <taxon>Chromadorea</taxon>
        <taxon>Rhabditida</taxon>
        <taxon>Tylenchina</taxon>
        <taxon>Tylenchomorpha</taxon>
        <taxon>Tylenchoidea</taxon>
        <taxon>Meloidogynidae</taxon>
        <taxon>Meloidogyninae</taxon>
        <taxon>Meloidogyne</taxon>
    </lineage>
</organism>
<evidence type="ECO:0000313" key="2">
    <source>
        <dbReference type="Proteomes" id="UP001497535"/>
    </source>
</evidence>
<keyword evidence="2" id="KW-1185">Reference proteome</keyword>
<accession>A0ACB1AH91</accession>
<dbReference type="Proteomes" id="UP001497535">
    <property type="component" value="Unassembled WGS sequence"/>
</dbReference>
<evidence type="ECO:0000313" key="1">
    <source>
        <dbReference type="EMBL" id="CAK5089380.1"/>
    </source>
</evidence>
<proteinExistence type="predicted"/>
<comment type="caution">
    <text evidence="1">The sequence shown here is derived from an EMBL/GenBank/DDBJ whole genome shotgun (WGS) entry which is preliminary data.</text>
</comment>
<gene>
    <name evidence="1" type="ORF">MENTE1834_LOCUS37092</name>
</gene>